<reference evidence="3" key="1">
    <citation type="journal article" date="2019" name="Int. J. Syst. Evol. Microbiol.">
        <title>The Global Catalogue of Microorganisms (GCM) 10K type strain sequencing project: providing services to taxonomists for standard genome sequencing and annotation.</title>
        <authorList>
            <consortium name="The Broad Institute Genomics Platform"/>
            <consortium name="The Broad Institute Genome Sequencing Center for Infectious Disease"/>
            <person name="Wu L."/>
            <person name="Ma J."/>
        </authorList>
    </citation>
    <scope>NUCLEOTIDE SEQUENCE [LARGE SCALE GENOMIC DNA]</scope>
    <source>
        <strain evidence="3">KCTC 5701</strain>
    </source>
</reference>
<comment type="caution">
    <text evidence="2">The sequence shown here is derived from an EMBL/GenBank/DDBJ whole genome shotgun (WGS) entry which is preliminary data.</text>
</comment>
<proteinExistence type="predicted"/>
<dbReference type="EMBL" id="JBHSOE010000053">
    <property type="protein sequence ID" value="MFC5658902.1"/>
    <property type="molecule type" value="Genomic_DNA"/>
</dbReference>
<keyword evidence="3" id="KW-1185">Reference proteome</keyword>
<name>A0ABW0WL13_STRNO</name>
<feature type="region of interest" description="Disordered" evidence="1">
    <location>
        <begin position="106"/>
        <end position="140"/>
    </location>
</feature>
<feature type="compositionally biased region" description="Gly residues" evidence="1">
    <location>
        <begin position="106"/>
        <end position="118"/>
    </location>
</feature>
<evidence type="ECO:0008006" key="4">
    <source>
        <dbReference type="Google" id="ProtNLM"/>
    </source>
</evidence>
<evidence type="ECO:0000313" key="3">
    <source>
        <dbReference type="Proteomes" id="UP001596065"/>
    </source>
</evidence>
<feature type="compositionally biased region" description="Gly residues" evidence="1">
    <location>
        <begin position="126"/>
        <end position="140"/>
    </location>
</feature>
<evidence type="ECO:0000256" key="1">
    <source>
        <dbReference type="SAM" id="MobiDB-lite"/>
    </source>
</evidence>
<dbReference type="RefSeq" id="WP_344349995.1">
    <property type="nucleotide sequence ID" value="NZ_BAAASM010000032.1"/>
</dbReference>
<feature type="region of interest" description="Disordered" evidence="1">
    <location>
        <begin position="53"/>
        <end position="81"/>
    </location>
</feature>
<dbReference type="PROSITE" id="PS51257">
    <property type="entry name" value="PROKAR_LIPOPROTEIN"/>
    <property type="match status" value="1"/>
</dbReference>
<accession>A0ABW0WL13</accession>
<organism evidence="2 3">
    <name type="scientific">Streptomyces nogalater</name>
    <dbReference type="NCBI Taxonomy" id="38314"/>
    <lineage>
        <taxon>Bacteria</taxon>
        <taxon>Bacillati</taxon>
        <taxon>Actinomycetota</taxon>
        <taxon>Actinomycetes</taxon>
        <taxon>Kitasatosporales</taxon>
        <taxon>Streptomycetaceae</taxon>
        <taxon>Streptomyces</taxon>
    </lineage>
</organism>
<dbReference type="Proteomes" id="UP001596065">
    <property type="component" value="Unassembled WGS sequence"/>
</dbReference>
<protein>
    <recommendedName>
        <fullName evidence="4">Lipoprotein</fullName>
    </recommendedName>
</protein>
<sequence length="140" mass="13868">MAHTARQLRSGTVVLGGMGLLAAALTACSSDPDKRCVDRDSYDVSKGYKVVSDKDCKTSGGSGGSSSGRKKPVRKGAERPVNAAWYYEGKEKNGWVDGGSFYKSGGSGGGSGSGGSGGSSYDNGGVSRGGFGGGHGSSGG</sequence>
<evidence type="ECO:0000313" key="2">
    <source>
        <dbReference type="EMBL" id="MFC5658902.1"/>
    </source>
</evidence>
<gene>
    <name evidence="2" type="ORF">ACFP3J_25930</name>
</gene>